<dbReference type="SUPFAM" id="SSF53254">
    <property type="entry name" value="Phosphoglycerate mutase-like"/>
    <property type="match status" value="1"/>
</dbReference>
<name>A0A0H2R3L3_9AGAM</name>
<dbReference type="Gene3D" id="3.40.50.1240">
    <property type="entry name" value="Phosphoglycerate mutase-like"/>
    <property type="match status" value="1"/>
</dbReference>
<evidence type="ECO:0000256" key="10">
    <source>
        <dbReference type="ARBA" id="ARBA00043675"/>
    </source>
</evidence>
<evidence type="ECO:0000256" key="2">
    <source>
        <dbReference type="ARBA" id="ARBA00011245"/>
    </source>
</evidence>
<comment type="catalytic activity">
    <reaction evidence="10">
        <text>1D-myo-inositol 1,2-bisphosphate + H2O = 1D-myo-inositol 2-phosphate + phosphate</text>
        <dbReference type="Rhea" id="RHEA:77135"/>
        <dbReference type="ChEBI" id="CHEBI:15377"/>
        <dbReference type="ChEBI" id="CHEBI:43474"/>
        <dbReference type="ChEBI" id="CHEBI:84142"/>
        <dbReference type="ChEBI" id="CHEBI:195539"/>
    </reaction>
    <physiologicalReaction direction="left-to-right" evidence="10">
        <dbReference type="Rhea" id="RHEA:77136"/>
    </physiologicalReaction>
</comment>
<comment type="subunit">
    <text evidence="2">Monomer.</text>
</comment>
<feature type="region of interest" description="Disordered" evidence="18">
    <location>
        <begin position="1"/>
        <end position="40"/>
    </location>
</feature>
<comment type="subcellular location">
    <subcellularLocation>
        <location evidence="1">Secreted</location>
    </subcellularLocation>
</comment>
<evidence type="ECO:0000256" key="13">
    <source>
        <dbReference type="ARBA" id="ARBA00043788"/>
    </source>
</evidence>
<dbReference type="EMBL" id="KQ086255">
    <property type="protein sequence ID" value="KLO05907.1"/>
    <property type="molecule type" value="Genomic_DNA"/>
</dbReference>
<evidence type="ECO:0000256" key="5">
    <source>
        <dbReference type="ARBA" id="ARBA00023157"/>
    </source>
</evidence>
<dbReference type="InterPro" id="IPR033379">
    <property type="entry name" value="Acid_Pase_AS"/>
</dbReference>
<evidence type="ECO:0000256" key="14">
    <source>
        <dbReference type="ARBA" id="ARBA00044106"/>
    </source>
</evidence>
<evidence type="ECO:0000256" key="8">
    <source>
        <dbReference type="ARBA" id="ARBA00042300"/>
    </source>
</evidence>
<dbReference type="OrthoDB" id="6509975at2759"/>
<evidence type="ECO:0000256" key="12">
    <source>
        <dbReference type="ARBA" id="ARBA00043748"/>
    </source>
</evidence>
<evidence type="ECO:0000256" key="18">
    <source>
        <dbReference type="SAM" id="MobiDB-lite"/>
    </source>
</evidence>
<feature type="disulfide bond" evidence="17">
    <location>
        <begin position="270"/>
        <end position="510"/>
    </location>
</feature>
<protein>
    <recommendedName>
        <fullName evidence="14">Phytase A</fullName>
    </recommendedName>
    <alternativeName>
        <fullName evidence="15">Histidine acid phosphatase phyA</fullName>
    </alternativeName>
    <alternativeName>
        <fullName evidence="8">Myo-inositol hexakisphosphate phosphohydrolase A</fullName>
    </alternativeName>
    <alternativeName>
        <fullName evidence="7">Myo-inositol-hexaphosphate 3-phosphohydrolase A</fullName>
    </alternativeName>
</protein>
<dbReference type="GO" id="GO:0016158">
    <property type="term" value="F:inositol hexakisphosphate 3-phosphatase activity"/>
    <property type="evidence" value="ECO:0007669"/>
    <property type="project" value="UniProtKB-EC"/>
</dbReference>
<accession>A0A0H2R3L3</accession>
<feature type="disulfide bond" evidence="17">
    <location>
        <begin position="316"/>
        <end position="330"/>
    </location>
</feature>
<comment type="catalytic activity">
    <reaction evidence="11">
        <text>1D-myo-inositol 1,2,6-trisphosphate + H2O = 1D-myo-inositol 1,2-bisphosphate + phosphate</text>
        <dbReference type="Rhea" id="RHEA:77131"/>
        <dbReference type="ChEBI" id="CHEBI:15377"/>
        <dbReference type="ChEBI" id="CHEBI:43474"/>
        <dbReference type="ChEBI" id="CHEBI:195537"/>
        <dbReference type="ChEBI" id="CHEBI:195539"/>
    </reaction>
    <physiologicalReaction direction="left-to-right" evidence="11">
        <dbReference type="Rhea" id="RHEA:77132"/>
    </physiologicalReaction>
</comment>
<organism evidence="20 21">
    <name type="scientific">Schizopora paradoxa</name>
    <dbReference type="NCBI Taxonomy" id="27342"/>
    <lineage>
        <taxon>Eukaryota</taxon>
        <taxon>Fungi</taxon>
        <taxon>Dikarya</taxon>
        <taxon>Basidiomycota</taxon>
        <taxon>Agaricomycotina</taxon>
        <taxon>Agaricomycetes</taxon>
        <taxon>Hymenochaetales</taxon>
        <taxon>Schizoporaceae</taxon>
        <taxon>Schizopora</taxon>
    </lineage>
</organism>
<dbReference type="AlphaFoldDB" id="A0A0H2R3L3"/>
<keyword evidence="4" id="KW-0378">Hydrolase</keyword>
<evidence type="ECO:0000256" key="19">
    <source>
        <dbReference type="SAM" id="Phobius"/>
    </source>
</evidence>
<dbReference type="CDD" id="cd07061">
    <property type="entry name" value="HP_HAP_like"/>
    <property type="match status" value="1"/>
</dbReference>
<dbReference type="PROSITE" id="PS00616">
    <property type="entry name" value="HIS_ACID_PHOSPHAT_1"/>
    <property type="match status" value="1"/>
</dbReference>
<dbReference type="GO" id="GO:0003993">
    <property type="term" value="F:acid phosphatase activity"/>
    <property type="evidence" value="ECO:0007669"/>
    <property type="project" value="TreeGrafter"/>
</dbReference>
<reference evidence="20 21" key="1">
    <citation type="submission" date="2015-04" db="EMBL/GenBank/DDBJ databases">
        <title>Complete genome sequence of Schizopora paradoxa KUC8140, a cosmopolitan wood degrader in East Asia.</title>
        <authorList>
            <consortium name="DOE Joint Genome Institute"/>
            <person name="Min B."/>
            <person name="Park H."/>
            <person name="Jang Y."/>
            <person name="Kim J.-J."/>
            <person name="Kim K.H."/>
            <person name="Pangilinan J."/>
            <person name="Lipzen A."/>
            <person name="Riley R."/>
            <person name="Grigoriev I.V."/>
            <person name="Spatafora J.W."/>
            <person name="Choi I.-G."/>
        </authorList>
    </citation>
    <scope>NUCLEOTIDE SEQUENCE [LARGE SCALE GENOMIC DNA]</scope>
    <source>
        <strain evidence="20 21">KUC8140</strain>
    </source>
</reference>
<dbReference type="GO" id="GO:0005576">
    <property type="term" value="C:extracellular region"/>
    <property type="evidence" value="ECO:0007669"/>
    <property type="project" value="UniProtKB-SubCell"/>
</dbReference>
<dbReference type="InterPro" id="IPR029033">
    <property type="entry name" value="His_PPase_superfam"/>
</dbReference>
<feature type="transmembrane region" description="Helical" evidence="19">
    <location>
        <begin position="62"/>
        <end position="82"/>
    </location>
</feature>
<dbReference type="PIRSF" id="PIRSF000894">
    <property type="entry name" value="Acid_phosphatase"/>
    <property type="match status" value="1"/>
</dbReference>
<evidence type="ECO:0000256" key="6">
    <source>
        <dbReference type="ARBA" id="ARBA00023180"/>
    </source>
</evidence>
<feature type="disulfide bond" evidence="17">
    <location>
        <begin position="479"/>
        <end position="487"/>
    </location>
</feature>
<keyword evidence="3" id="KW-0964">Secreted</keyword>
<evidence type="ECO:0000313" key="21">
    <source>
        <dbReference type="Proteomes" id="UP000053477"/>
    </source>
</evidence>
<evidence type="ECO:0000256" key="11">
    <source>
        <dbReference type="ARBA" id="ARBA00043721"/>
    </source>
</evidence>
<proteinExistence type="predicted"/>
<feature type="disulfide bond" evidence="17">
    <location>
        <begin position="132"/>
        <end position="459"/>
    </location>
</feature>
<evidence type="ECO:0000256" key="16">
    <source>
        <dbReference type="PIRSR" id="PIRSR000894-1"/>
    </source>
</evidence>
<evidence type="ECO:0000256" key="7">
    <source>
        <dbReference type="ARBA" id="ARBA00041857"/>
    </source>
</evidence>
<sequence>MSMADFDNDSESQPFIHKSVPTENFHQSRADASSNENDQKRGHLLWNRRRSWTTVYGPSRPVILLLLAFCAILVLRTLLRLIPQIDWNCRDGKHKYHPTTPTLGVPEDVQHNWAQYSPYHPEGVYLTPPDGCVIDQVNILQRHGARYPTEGAGINIKHAVQKLQNADEFRDERLNFLKHYSYDLGYEGLVHFGAAQSFDSGQEHFQRYEKLLNNSTLPFVRASGSARVIESAEEWISGVSFASHYKHNLSLNVIIPETDNSNNTLDDDMCPNAGDSEPFKSVWQNIFSQSILNRLNAIAPGSGLESADIPHLMSLCSFDTIAKEERSPFCSLFNSTEFEDYEYFHDLDKYYKTGYGQRLGPVQGVGYVNELLARLTDTPVRDNTQTNRTLDASPDTFPLERPFYIDFSHDNEMVAIYAAMGLFRQETPLNLTMPEKNRTWRAAKLVPFSSRMVAERLSCGGETFVRVFVNDAIQPLEFCDAKSDGLCNLRNFVHSQSYARNDGEGDFEKCYS</sequence>
<keyword evidence="5 17" id="KW-1015">Disulfide bond</keyword>
<evidence type="ECO:0000256" key="3">
    <source>
        <dbReference type="ARBA" id="ARBA00022525"/>
    </source>
</evidence>
<dbReference type="PROSITE" id="PS00778">
    <property type="entry name" value="HIS_ACID_PHOSPHAT_2"/>
    <property type="match status" value="1"/>
</dbReference>
<evidence type="ECO:0000256" key="17">
    <source>
        <dbReference type="PIRSR" id="PIRSR000894-2"/>
    </source>
</evidence>
<keyword evidence="21" id="KW-1185">Reference proteome</keyword>
<evidence type="ECO:0000256" key="1">
    <source>
        <dbReference type="ARBA" id="ARBA00004613"/>
    </source>
</evidence>
<feature type="active site" description="Proton donor" evidence="16">
    <location>
        <position position="410"/>
    </location>
</feature>
<dbReference type="InterPro" id="IPR000560">
    <property type="entry name" value="His_Pase_clade-2"/>
</dbReference>
<keyword evidence="6" id="KW-0325">Glycoprotein</keyword>
<dbReference type="InterPro" id="IPR016274">
    <property type="entry name" value="Histidine_acid_Pase_euk"/>
</dbReference>
<feature type="active site" description="Nucleophile" evidence="16">
    <location>
        <position position="143"/>
    </location>
</feature>
<keyword evidence="19" id="KW-0812">Transmembrane</keyword>
<comment type="catalytic activity">
    <reaction evidence="9">
        <text>1D-myo-inositol 1,2,5,6-tetrakisphosphate + H2O = 1D-myo-inositol 1,2,6-trisphosphate + phosphate</text>
        <dbReference type="Rhea" id="RHEA:77119"/>
        <dbReference type="ChEBI" id="CHEBI:15377"/>
        <dbReference type="ChEBI" id="CHEBI:43474"/>
        <dbReference type="ChEBI" id="CHEBI:195535"/>
        <dbReference type="ChEBI" id="CHEBI:195537"/>
    </reaction>
    <physiologicalReaction direction="left-to-right" evidence="9">
        <dbReference type="Rhea" id="RHEA:77120"/>
    </physiologicalReaction>
</comment>
<evidence type="ECO:0000256" key="9">
    <source>
        <dbReference type="ARBA" id="ARBA00043670"/>
    </source>
</evidence>
<feature type="compositionally biased region" description="Acidic residues" evidence="18">
    <location>
        <begin position="1"/>
        <end position="10"/>
    </location>
</feature>
<dbReference type="FunCoup" id="A0A0H2R3L3">
    <property type="interactions" value="204"/>
</dbReference>
<keyword evidence="19" id="KW-0472">Membrane</keyword>
<dbReference type="STRING" id="27342.A0A0H2R3L3"/>
<feature type="compositionally biased region" description="Polar residues" evidence="18">
    <location>
        <begin position="21"/>
        <end position="36"/>
    </location>
</feature>
<keyword evidence="19" id="KW-1133">Transmembrane helix</keyword>
<dbReference type="Pfam" id="PF00328">
    <property type="entry name" value="His_Phos_2"/>
    <property type="match status" value="1"/>
</dbReference>
<evidence type="ECO:0000256" key="4">
    <source>
        <dbReference type="ARBA" id="ARBA00022801"/>
    </source>
</evidence>
<comment type="catalytic activity">
    <reaction evidence="12">
        <text>1D-myo-inositol 1,2,4,5,6-pentakisphosphate + H2O = 1D-myo-inositol 1,2,5,6-tetrakisphosphate + phosphate</text>
        <dbReference type="Rhea" id="RHEA:77115"/>
        <dbReference type="ChEBI" id="CHEBI:15377"/>
        <dbReference type="ChEBI" id="CHEBI:43474"/>
        <dbReference type="ChEBI" id="CHEBI:57798"/>
        <dbReference type="ChEBI" id="CHEBI:195535"/>
    </reaction>
    <physiologicalReaction direction="left-to-right" evidence="12">
        <dbReference type="Rhea" id="RHEA:77116"/>
    </physiologicalReaction>
</comment>
<evidence type="ECO:0000313" key="20">
    <source>
        <dbReference type="EMBL" id="KLO05907.1"/>
    </source>
</evidence>
<dbReference type="InParanoid" id="A0A0H2R3L3"/>
<gene>
    <name evidence="20" type="ORF">SCHPADRAFT_1002629</name>
</gene>
<dbReference type="Proteomes" id="UP000053477">
    <property type="component" value="Unassembled WGS sequence"/>
</dbReference>
<dbReference type="PANTHER" id="PTHR20963:SF24">
    <property type="entry name" value="3-PHYTASE B"/>
    <property type="match status" value="1"/>
</dbReference>
<comment type="catalytic activity">
    <reaction evidence="13">
        <text>1D-myo-inositol hexakisphosphate + H2O = 1D-myo-inositol 1,2,4,5,6-pentakisphosphate + phosphate</text>
        <dbReference type="Rhea" id="RHEA:16989"/>
        <dbReference type="ChEBI" id="CHEBI:15377"/>
        <dbReference type="ChEBI" id="CHEBI:43474"/>
        <dbReference type="ChEBI" id="CHEBI:57798"/>
        <dbReference type="ChEBI" id="CHEBI:58130"/>
        <dbReference type="EC" id="3.1.3.8"/>
    </reaction>
    <physiologicalReaction direction="left-to-right" evidence="13">
        <dbReference type="Rhea" id="RHEA:16990"/>
    </physiologicalReaction>
</comment>
<dbReference type="PANTHER" id="PTHR20963">
    <property type="entry name" value="MULTIPLE INOSITOL POLYPHOSPHATE PHOSPHATASE-RELATED"/>
    <property type="match status" value="1"/>
</dbReference>
<evidence type="ECO:0000256" key="15">
    <source>
        <dbReference type="ARBA" id="ARBA00044262"/>
    </source>
</evidence>